<dbReference type="AlphaFoldDB" id="A0A803PKY7"/>
<reference evidence="2" key="1">
    <citation type="submission" date="2018-11" db="EMBL/GenBank/DDBJ databases">
        <authorList>
            <person name="Grassa J C."/>
        </authorList>
    </citation>
    <scope>NUCLEOTIDE SEQUENCE [LARGE SCALE GENOMIC DNA]</scope>
</reference>
<dbReference type="Gramene" id="evm.model.05.1342">
    <property type="protein sequence ID" value="cds.evm.model.05.1342"/>
    <property type="gene ID" value="evm.TU.05.1342"/>
</dbReference>
<name>A0A803PKY7_CANSA</name>
<reference evidence="2" key="2">
    <citation type="submission" date="2021-03" db="UniProtKB">
        <authorList>
            <consortium name="EnsemblPlants"/>
        </authorList>
    </citation>
    <scope>IDENTIFICATION</scope>
</reference>
<feature type="region of interest" description="Disordered" evidence="1">
    <location>
        <begin position="54"/>
        <end position="150"/>
    </location>
</feature>
<dbReference type="EMBL" id="UZAU01000528">
    <property type="status" value="NOT_ANNOTATED_CDS"/>
    <property type="molecule type" value="Genomic_DNA"/>
</dbReference>
<evidence type="ECO:0000313" key="2">
    <source>
        <dbReference type="EnsemblPlants" id="cds.evm.model.05.1342"/>
    </source>
</evidence>
<evidence type="ECO:0000256" key="1">
    <source>
        <dbReference type="SAM" id="MobiDB-lite"/>
    </source>
</evidence>
<accession>A0A803PKY7</accession>
<dbReference type="Proteomes" id="UP000596661">
    <property type="component" value="Chromosome 5"/>
</dbReference>
<organism evidence="2 3">
    <name type="scientific">Cannabis sativa</name>
    <name type="common">Hemp</name>
    <name type="synonym">Marijuana</name>
    <dbReference type="NCBI Taxonomy" id="3483"/>
    <lineage>
        <taxon>Eukaryota</taxon>
        <taxon>Viridiplantae</taxon>
        <taxon>Streptophyta</taxon>
        <taxon>Embryophyta</taxon>
        <taxon>Tracheophyta</taxon>
        <taxon>Spermatophyta</taxon>
        <taxon>Magnoliopsida</taxon>
        <taxon>eudicotyledons</taxon>
        <taxon>Gunneridae</taxon>
        <taxon>Pentapetalae</taxon>
        <taxon>rosids</taxon>
        <taxon>fabids</taxon>
        <taxon>Rosales</taxon>
        <taxon>Cannabaceae</taxon>
        <taxon>Cannabis</taxon>
    </lineage>
</organism>
<evidence type="ECO:0000313" key="3">
    <source>
        <dbReference type="Proteomes" id="UP000596661"/>
    </source>
</evidence>
<proteinExistence type="predicted"/>
<sequence>MVVTSNHETPCPPYGGILNRRRVAHTTVVDHPGDTAKFVIRNPAITLPTFIRPRPPEVWEVPPNSSSGSNQEAIPLSAPGGPSISSPKRSFHRGSPMVGGARARGGFSSPRPTSHPRGPLPTLAVGKPRLPSRLDPRVADSGVVRPPSVG</sequence>
<protein>
    <submittedName>
        <fullName evidence="2">Uncharacterized protein</fullName>
    </submittedName>
</protein>
<dbReference type="EnsemblPlants" id="evm.model.05.1342">
    <property type="protein sequence ID" value="cds.evm.model.05.1342"/>
    <property type="gene ID" value="evm.TU.05.1342"/>
</dbReference>
<keyword evidence="3" id="KW-1185">Reference proteome</keyword>